<proteinExistence type="predicted"/>
<feature type="domain" description="Transposase IS200-like" evidence="1">
    <location>
        <begin position="10"/>
        <end position="129"/>
    </location>
</feature>
<evidence type="ECO:0000313" key="3">
    <source>
        <dbReference type="Proteomes" id="UP000179157"/>
    </source>
</evidence>
<dbReference type="Gene3D" id="3.30.70.1290">
    <property type="entry name" value="Transposase IS200-like"/>
    <property type="match status" value="1"/>
</dbReference>
<dbReference type="Pfam" id="PF01797">
    <property type="entry name" value="Y1_Tnp"/>
    <property type="match status" value="1"/>
</dbReference>
<sequence length="138" mass="16205">MALKRTSHAVYDAKYHLVWAPKYRKRMTDKVRQRLRTLFPRIAQDFGFEIEAVEIAVDHIHIFLSFPPRYSIAKVVGILKSISTSVLFKEDDRLREQLWSGEFWGDGYFARTVGDNVTAAVIRRYIRHHQNPDSDLKL</sequence>
<comment type="caution">
    <text evidence="2">The sequence shown here is derived from an EMBL/GenBank/DDBJ whole genome shotgun (WGS) entry which is preliminary data.</text>
</comment>
<dbReference type="Proteomes" id="UP000179157">
    <property type="component" value="Unassembled WGS sequence"/>
</dbReference>
<dbReference type="GO" id="GO:0004803">
    <property type="term" value="F:transposase activity"/>
    <property type="evidence" value="ECO:0007669"/>
    <property type="project" value="InterPro"/>
</dbReference>
<reference evidence="2 3" key="1">
    <citation type="journal article" date="2016" name="Nat. Commun.">
        <title>Thousands of microbial genomes shed light on interconnected biogeochemical processes in an aquifer system.</title>
        <authorList>
            <person name="Anantharaman K."/>
            <person name="Brown C.T."/>
            <person name="Hug L.A."/>
            <person name="Sharon I."/>
            <person name="Castelle C.J."/>
            <person name="Probst A.J."/>
            <person name="Thomas B.C."/>
            <person name="Singh A."/>
            <person name="Wilkins M.J."/>
            <person name="Karaoz U."/>
            <person name="Brodie E.L."/>
            <person name="Williams K.H."/>
            <person name="Hubbard S.S."/>
            <person name="Banfield J.F."/>
        </authorList>
    </citation>
    <scope>NUCLEOTIDE SEQUENCE [LARGE SCALE GENOMIC DNA]</scope>
    <source>
        <strain evidence="3">RBG_16_55_9</strain>
    </source>
</reference>
<dbReference type="PANTHER" id="PTHR33360">
    <property type="entry name" value="TRANSPOSASE FOR INSERTION SEQUENCE ELEMENT IS200"/>
    <property type="match status" value="1"/>
</dbReference>
<dbReference type="InterPro" id="IPR036515">
    <property type="entry name" value="Transposase_17_sf"/>
</dbReference>
<dbReference type="PANTHER" id="PTHR33360:SF2">
    <property type="entry name" value="TRANSPOSASE FOR INSERTION SEQUENCE ELEMENT IS200"/>
    <property type="match status" value="1"/>
</dbReference>
<dbReference type="AlphaFoldDB" id="A0A1F5V2F8"/>
<accession>A0A1F5V2F8</accession>
<dbReference type="SUPFAM" id="SSF143422">
    <property type="entry name" value="Transposase IS200-like"/>
    <property type="match status" value="1"/>
</dbReference>
<dbReference type="STRING" id="1817864.A2Z21_06045"/>
<dbReference type="EMBL" id="MFGX01000009">
    <property type="protein sequence ID" value="OGF57576.1"/>
    <property type="molecule type" value="Genomic_DNA"/>
</dbReference>
<feature type="non-terminal residue" evidence="2">
    <location>
        <position position="138"/>
    </location>
</feature>
<protein>
    <recommendedName>
        <fullName evidence="1">Transposase IS200-like domain-containing protein</fullName>
    </recommendedName>
</protein>
<organism evidence="2 3">
    <name type="scientific">Fraserbacteria sp. (strain RBG_16_55_9)</name>
    <dbReference type="NCBI Taxonomy" id="1817864"/>
    <lineage>
        <taxon>Bacteria</taxon>
        <taxon>Candidatus Fraseribacteriota</taxon>
    </lineage>
</organism>
<dbReference type="NCBIfam" id="NF033573">
    <property type="entry name" value="transpos_IS200"/>
    <property type="match status" value="1"/>
</dbReference>
<name>A0A1F5V2F8_FRAXR</name>
<dbReference type="GO" id="GO:0003677">
    <property type="term" value="F:DNA binding"/>
    <property type="evidence" value="ECO:0007669"/>
    <property type="project" value="InterPro"/>
</dbReference>
<dbReference type="SMART" id="SM01321">
    <property type="entry name" value="Y1_Tnp"/>
    <property type="match status" value="1"/>
</dbReference>
<dbReference type="InterPro" id="IPR002686">
    <property type="entry name" value="Transposase_17"/>
</dbReference>
<gene>
    <name evidence="2" type="ORF">A2Z21_06045</name>
</gene>
<dbReference type="GO" id="GO:0006313">
    <property type="term" value="P:DNA transposition"/>
    <property type="evidence" value="ECO:0007669"/>
    <property type="project" value="InterPro"/>
</dbReference>
<evidence type="ECO:0000259" key="1">
    <source>
        <dbReference type="SMART" id="SM01321"/>
    </source>
</evidence>
<evidence type="ECO:0000313" key="2">
    <source>
        <dbReference type="EMBL" id="OGF57576.1"/>
    </source>
</evidence>